<dbReference type="GO" id="GO:0006083">
    <property type="term" value="P:acetate metabolic process"/>
    <property type="evidence" value="ECO:0007669"/>
    <property type="project" value="InterPro"/>
</dbReference>
<dbReference type="GO" id="GO:0008775">
    <property type="term" value="F:acetate CoA-transferase activity"/>
    <property type="evidence" value="ECO:0007669"/>
    <property type="project" value="InterPro"/>
</dbReference>
<sequence>MVAGGAGEPTPLLEALVDAGPTLRDVEVFVGLSHTDVLRRPGAAELSLVSFGAMGPLARLAAQGRVAVLPCHFSDVPRQLELRAPGRVVVVVQVSPADADGFHSLGLAVDHTWELLAGARAVVAEVNDQLPVTTAPRVHHSWITAAVPTSRPSVEVKSGTPDDVHRRIADHVAALVPDGATLQLGVGALASVVAAALRDRRDLRVRSTLVGSWLCELVASGALSSEPDAVVLSEAAGTQELYDLVTTRGFPVRPVGEVGRPDALAAVPRFVAVNSALQVDLTGQVNAEELGTGYVAGVGGQPDWLRAAQRSPGGVAVVMLPATARGGQESRIVHRLHGGAVTTPRSGVDVVVTEHGVADLRGLSLAERATALTAVAAPEHRDSLGGRP</sequence>
<gene>
    <name evidence="2" type="ORF">SAMN05660199_03251</name>
</gene>
<accession>A0A1H0Q9B3</accession>
<dbReference type="OrthoDB" id="9801795at2"/>
<keyword evidence="2" id="KW-0378">Hydrolase</keyword>
<dbReference type="GO" id="GO:0016787">
    <property type="term" value="F:hydrolase activity"/>
    <property type="evidence" value="ECO:0007669"/>
    <property type="project" value="UniProtKB-KW"/>
</dbReference>
<keyword evidence="3" id="KW-1185">Reference proteome</keyword>
<dbReference type="InterPro" id="IPR038460">
    <property type="entry name" value="AcetylCoA_hyd_C_sf"/>
</dbReference>
<protein>
    <submittedName>
        <fullName evidence="2">Acyl-CoA hydrolase</fullName>
    </submittedName>
</protein>
<dbReference type="PANTHER" id="PTHR21432:SF20">
    <property type="entry name" value="ACETYL-COA HYDROLASE"/>
    <property type="match status" value="1"/>
</dbReference>
<dbReference type="InterPro" id="IPR026888">
    <property type="entry name" value="AcetylCoA_hyd_C"/>
</dbReference>
<dbReference type="Pfam" id="PF13336">
    <property type="entry name" value="AcetylCoA_hyd_C"/>
    <property type="match status" value="1"/>
</dbReference>
<dbReference type="InterPro" id="IPR037171">
    <property type="entry name" value="NagB/RpiA_transferase-like"/>
</dbReference>
<evidence type="ECO:0000313" key="3">
    <source>
        <dbReference type="Proteomes" id="UP000199088"/>
    </source>
</evidence>
<dbReference type="InterPro" id="IPR046433">
    <property type="entry name" value="ActCoA_hydro"/>
</dbReference>
<evidence type="ECO:0000259" key="1">
    <source>
        <dbReference type="Pfam" id="PF13336"/>
    </source>
</evidence>
<dbReference type="PANTHER" id="PTHR21432">
    <property type="entry name" value="ACETYL-COA HYDROLASE-RELATED"/>
    <property type="match status" value="1"/>
</dbReference>
<evidence type="ECO:0000313" key="2">
    <source>
        <dbReference type="EMBL" id="SDP13635.1"/>
    </source>
</evidence>
<proteinExistence type="predicted"/>
<dbReference type="AlphaFoldDB" id="A0A1H0Q9B3"/>
<dbReference type="STRING" id="1052260.SAMN05660199_03251"/>
<organism evidence="2 3">
    <name type="scientific">Klenkia soli</name>
    <dbReference type="NCBI Taxonomy" id="1052260"/>
    <lineage>
        <taxon>Bacteria</taxon>
        <taxon>Bacillati</taxon>
        <taxon>Actinomycetota</taxon>
        <taxon>Actinomycetes</taxon>
        <taxon>Geodermatophilales</taxon>
        <taxon>Geodermatophilaceae</taxon>
        <taxon>Klenkia</taxon>
    </lineage>
</organism>
<dbReference type="SUPFAM" id="SSF100950">
    <property type="entry name" value="NagB/RpiA/CoA transferase-like"/>
    <property type="match status" value="2"/>
</dbReference>
<name>A0A1H0Q9B3_9ACTN</name>
<dbReference type="Gene3D" id="3.30.750.70">
    <property type="entry name" value="4-hydroxybutyrate coenzyme like domains"/>
    <property type="match status" value="1"/>
</dbReference>
<dbReference type="Gene3D" id="3.40.1080.20">
    <property type="entry name" value="Acetyl-CoA hydrolase/transferase C-terminal domain"/>
    <property type="match status" value="1"/>
</dbReference>
<reference evidence="3" key="1">
    <citation type="submission" date="2016-10" db="EMBL/GenBank/DDBJ databases">
        <authorList>
            <person name="Varghese N."/>
            <person name="Submissions S."/>
        </authorList>
    </citation>
    <scope>NUCLEOTIDE SEQUENCE [LARGE SCALE GENOMIC DNA]</scope>
    <source>
        <strain evidence="3">DSM 45843</strain>
    </source>
</reference>
<dbReference type="Proteomes" id="UP000199088">
    <property type="component" value="Unassembled WGS sequence"/>
</dbReference>
<dbReference type="Gene3D" id="3.40.1080.10">
    <property type="entry name" value="Glutaconate Coenzyme A-transferase"/>
    <property type="match status" value="1"/>
</dbReference>
<feature type="domain" description="Acetyl-CoA hydrolase/transferase C-terminal" evidence="1">
    <location>
        <begin position="237"/>
        <end position="384"/>
    </location>
</feature>
<dbReference type="EMBL" id="FNIR01000010">
    <property type="protein sequence ID" value="SDP13635.1"/>
    <property type="molecule type" value="Genomic_DNA"/>
</dbReference>